<reference evidence="11" key="2">
    <citation type="journal article" date="2020" name="mSystems">
        <title>Genome- and Community-Level Interaction Insights into Carbon Utilization and Element Cycling Functions of Hydrothermarchaeota in Hydrothermal Sediment.</title>
        <authorList>
            <person name="Zhou Z."/>
            <person name="Liu Y."/>
            <person name="Xu W."/>
            <person name="Pan J."/>
            <person name="Luo Z.H."/>
            <person name="Li M."/>
        </authorList>
    </citation>
    <scope>NUCLEOTIDE SEQUENCE [LARGE SCALE GENOMIC DNA]</scope>
    <source>
        <strain evidence="11">SpSt-186</strain>
    </source>
</reference>
<dbReference type="STRING" id="1312852.EG19_05110"/>
<proteinExistence type="inferred from homology"/>
<dbReference type="FunFam" id="3.30.63.10:FF:000002">
    <property type="entry name" value="Guanylate kinase 1"/>
    <property type="match status" value="1"/>
</dbReference>
<evidence type="ECO:0000256" key="4">
    <source>
        <dbReference type="ARBA" id="ARBA00022679"/>
    </source>
</evidence>
<gene>
    <name evidence="9" type="primary">gmk</name>
    <name evidence="12" type="ORF">EG19_05110</name>
    <name evidence="11" type="ORF">ENP06_01980</name>
</gene>
<dbReference type="InterPro" id="IPR027417">
    <property type="entry name" value="P-loop_NTPase"/>
</dbReference>
<dbReference type="CDD" id="cd00071">
    <property type="entry name" value="GMPK"/>
    <property type="match status" value="1"/>
</dbReference>
<dbReference type="AlphaFoldDB" id="A0A062XLZ5"/>
<name>A0A062XLZ5_9BACT</name>
<dbReference type="PANTHER" id="PTHR23117:SF13">
    <property type="entry name" value="GUANYLATE KINASE"/>
    <property type="match status" value="1"/>
</dbReference>
<dbReference type="PROSITE" id="PS00856">
    <property type="entry name" value="GUANYLATE_KINASE_1"/>
    <property type="match status" value="1"/>
</dbReference>
<evidence type="ECO:0000313" key="11">
    <source>
        <dbReference type="EMBL" id="HEQ88161.1"/>
    </source>
</evidence>
<keyword evidence="9" id="KW-0963">Cytoplasm</keyword>
<dbReference type="InterPro" id="IPR008144">
    <property type="entry name" value="Guanylate_kin-like_dom"/>
</dbReference>
<evidence type="ECO:0000259" key="10">
    <source>
        <dbReference type="PROSITE" id="PS50052"/>
    </source>
</evidence>
<comment type="similarity">
    <text evidence="1 9">Belongs to the guanylate kinase family.</text>
</comment>
<dbReference type="EC" id="2.7.4.8" evidence="2 9"/>
<accession>A0A062XLZ5</accession>
<keyword evidence="6 9" id="KW-0418">Kinase</keyword>
<feature type="domain" description="Guanylate kinase-like" evidence="10">
    <location>
        <begin position="4"/>
        <end position="186"/>
    </location>
</feature>
<dbReference type="SUPFAM" id="SSF52540">
    <property type="entry name" value="P-loop containing nucleoside triphosphate hydrolases"/>
    <property type="match status" value="1"/>
</dbReference>
<evidence type="ECO:0000256" key="5">
    <source>
        <dbReference type="ARBA" id="ARBA00022741"/>
    </source>
</evidence>
<dbReference type="Gene3D" id="3.30.63.10">
    <property type="entry name" value="Guanylate Kinase phosphate binding domain"/>
    <property type="match status" value="1"/>
</dbReference>
<comment type="function">
    <text evidence="9">Essential for recycling GMP and indirectly, cGMP.</text>
</comment>
<evidence type="ECO:0000256" key="2">
    <source>
        <dbReference type="ARBA" id="ARBA00012961"/>
    </source>
</evidence>
<protein>
    <recommendedName>
        <fullName evidence="3 9">Guanylate kinase</fullName>
        <ecNumber evidence="2 9">2.7.4.8</ecNumber>
    </recommendedName>
    <alternativeName>
        <fullName evidence="8 9">GMP kinase</fullName>
    </alternativeName>
</protein>
<dbReference type="InterPro" id="IPR017665">
    <property type="entry name" value="Guanylate_kinase"/>
</dbReference>
<reference evidence="12 13" key="1">
    <citation type="submission" date="2014-04" db="EMBL/GenBank/DDBJ databases">
        <title>The Genome Sequence of Thermoanaerobaculum aquaticum MP-01, The First Cultivated Group 23 Acidobacterium.</title>
        <authorList>
            <person name="Stamps B.W."/>
            <person name="Losey N.A."/>
            <person name="Lawson P.A."/>
            <person name="Stevenson B.S."/>
        </authorList>
    </citation>
    <scope>NUCLEOTIDE SEQUENCE [LARGE SCALE GENOMIC DNA]</scope>
    <source>
        <strain evidence="12 13">MP-01</strain>
    </source>
</reference>
<dbReference type="NCBIfam" id="TIGR03263">
    <property type="entry name" value="guanyl_kin"/>
    <property type="match status" value="1"/>
</dbReference>
<sequence>MQQGELFIVSSPSGGGKTTLIRRVIERLGQEGRKAYFSVSHTTRPPRPGEKHGVDYYFVSREEFLSMVDRGEFLEYAEVHGNLYGTSWQEIRGKRESGYHVFLDIDVQGARQVRGRVPDAVKVFIFPPSFAELKRRLLFRRQDREDAIRLRMRNALNEMREYGEFDYVIINDELEVATAELFAIVTASRLRSQRMRGCVETILDDFARHLREDL</sequence>
<evidence type="ECO:0000313" key="13">
    <source>
        <dbReference type="Proteomes" id="UP000027284"/>
    </source>
</evidence>
<dbReference type="HAMAP" id="MF_00328">
    <property type="entry name" value="Guanylate_kinase"/>
    <property type="match status" value="1"/>
</dbReference>
<evidence type="ECO:0000256" key="9">
    <source>
        <dbReference type="HAMAP-Rule" id="MF_00328"/>
    </source>
</evidence>
<evidence type="ECO:0000256" key="8">
    <source>
        <dbReference type="ARBA" id="ARBA00030128"/>
    </source>
</evidence>
<dbReference type="SMART" id="SM00072">
    <property type="entry name" value="GuKc"/>
    <property type="match status" value="1"/>
</dbReference>
<evidence type="ECO:0000256" key="1">
    <source>
        <dbReference type="ARBA" id="ARBA00005790"/>
    </source>
</evidence>
<feature type="binding site" evidence="9">
    <location>
        <begin position="11"/>
        <end position="18"/>
    </location>
    <ligand>
        <name>ATP</name>
        <dbReference type="ChEBI" id="CHEBI:30616"/>
    </ligand>
</feature>
<keyword evidence="13" id="KW-1185">Reference proteome</keyword>
<dbReference type="PROSITE" id="PS50052">
    <property type="entry name" value="GUANYLATE_KINASE_2"/>
    <property type="match status" value="1"/>
</dbReference>
<dbReference type="InterPro" id="IPR008145">
    <property type="entry name" value="GK/Ca_channel_bsu"/>
</dbReference>
<organism evidence="12 13">
    <name type="scientific">Thermoanaerobaculum aquaticum</name>
    <dbReference type="NCBI Taxonomy" id="1312852"/>
    <lineage>
        <taxon>Bacteria</taxon>
        <taxon>Pseudomonadati</taxon>
        <taxon>Acidobacteriota</taxon>
        <taxon>Thermoanaerobaculia</taxon>
        <taxon>Thermoanaerobaculales</taxon>
        <taxon>Thermoanaerobaculaceae</taxon>
        <taxon>Thermoanaerobaculum</taxon>
    </lineage>
</organism>
<dbReference type="GO" id="GO:0005524">
    <property type="term" value="F:ATP binding"/>
    <property type="evidence" value="ECO:0007669"/>
    <property type="project" value="UniProtKB-UniRule"/>
</dbReference>
<keyword evidence="4 9" id="KW-0808">Transferase</keyword>
<comment type="caution">
    <text evidence="12">The sequence shown here is derived from an EMBL/GenBank/DDBJ whole genome shotgun (WGS) entry which is preliminary data.</text>
</comment>
<dbReference type="GO" id="GO:0005829">
    <property type="term" value="C:cytosol"/>
    <property type="evidence" value="ECO:0007669"/>
    <property type="project" value="TreeGrafter"/>
</dbReference>
<comment type="catalytic activity">
    <reaction evidence="9">
        <text>GMP + ATP = GDP + ADP</text>
        <dbReference type="Rhea" id="RHEA:20780"/>
        <dbReference type="ChEBI" id="CHEBI:30616"/>
        <dbReference type="ChEBI" id="CHEBI:58115"/>
        <dbReference type="ChEBI" id="CHEBI:58189"/>
        <dbReference type="ChEBI" id="CHEBI:456216"/>
        <dbReference type="EC" id="2.7.4.8"/>
    </reaction>
</comment>
<dbReference type="RefSeq" id="WP_038049418.1">
    <property type="nucleotide sequence ID" value="NZ_JMFG01000020.1"/>
</dbReference>
<dbReference type="Proteomes" id="UP000027284">
    <property type="component" value="Unassembled WGS sequence"/>
</dbReference>
<dbReference type="InterPro" id="IPR020590">
    <property type="entry name" value="Guanylate_kinase_CS"/>
</dbReference>
<evidence type="ECO:0000256" key="3">
    <source>
        <dbReference type="ARBA" id="ARBA00016296"/>
    </source>
</evidence>
<evidence type="ECO:0000256" key="6">
    <source>
        <dbReference type="ARBA" id="ARBA00022777"/>
    </source>
</evidence>
<dbReference type="EMBL" id="JMFG01000020">
    <property type="protein sequence ID" value="KDA53582.1"/>
    <property type="molecule type" value="Genomic_DNA"/>
</dbReference>
<evidence type="ECO:0000256" key="7">
    <source>
        <dbReference type="ARBA" id="ARBA00022840"/>
    </source>
</evidence>
<evidence type="ECO:0000313" key="12">
    <source>
        <dbReference type="EMBL" id="KDA53582.1"/>
    </source>
</evidence>
<dbReference type="Gene3D" id="3.40.50.300">
    <property type="entry name" value="P-loop containing nucleotide triphosphate hydrolases"/>
    <property type="match status" value="1"/>
</dbReference>
<dbReference type="Pfam" id="PF00625">
    <property type="entry name" value="Guanylate_kin"/>
    <property type="match status" value="1"/>
</dbReference>
<dbReference type="EMBL" id="DSHW01000147">
    <property type="protein sequence ID" value="HEQ88161.1"/>
    <property type="molecule type" value="Genomic_DNA"/>
</dbReference>
<dbReference type="OrthoDB" id="9808150at2"/>
<keyword evidence="7 9" id="KW-0067">ATP-binding</keyword>
<dbReference type="GO" id="GO:0004385">
    <property type="term" value="F:GMP kinase activity"/>
    <property type="evidence" value="ECO:0007669"/>
    <property type="project" value="UniProtKB-UniRule"/>
</dbReference>
<comment type="subcellular location">
    <subcellularLocation>
        <location evidence="9">Cytoplasm</location>
    </subcellularLocation>
</comment>
<dbReference type="PANTHER" id="PTHR23117">
    <property type="entry name" value="GUANYLATE KINASE-RELATED"/>
    <property type="match status" value="1"/>
</dbReference>
<keyword evidence="5 9" id="KW-0547">Nucleotide-binding</keyword>